<dbReference type="AlphaFoldDB" id="X0VGD2"/>
<dbReference type="PANTHER" id="PTHR18895:SF74">
    <property type="entry name" value="MTRF1L RELEASE FACTOR GLUTAMINE METHYLTRANSFERASE"/>
    <property type="match status" value="1"/>
</dbReference>
<dbReference type="PROSITE" id="PS00092">
    <property type="entry name" value="N6_MTASE"/>
    <property type="match status" value="1"/>
</dbReference>
<feature type="non-terminal residue" evidence="8">
    <location>
        <position position="239"/>
    </location>
</feature>
<accession>X0VGD2</accession>
<dbReference type="EC" id="2.1.1.297" evidence="1"/>
<evidence type="ECO:0000256" key="4">
    <source>
        <dbReference type="ARBA" id="ARBA00022691"/>
    </source>
</evidence>
<dbReference type="CDD" id="cd02440">
    <property type="entry name" value="AdoMet_MTases"/>
    <property type="match status" value="1"/>
</dbReference>
<gene>
    <name evidence="8" type="ORF">S01H1_43045</name>
</gene>
<feature type="domain" description="Release factor glutamine methyltransferase N-terminal" evidence="7">
    <location>
        <begin position="11"/>
        <end position="80"/>
    </location>
</feature>
<feature type="domain" description="Methyltransferase small" evidence="6">
    <location>
        <begin position="118"/>
        <end position="204"/>
    </location>
</feature>
<dbReference type="Pfam" id="PF17827">
    <property type="entry name" value="PrmC_N"/>
    <property type="match status" value="1"/>
</dbReference>
<dbReference type="GO" id="GO:0032259">
    <property type="term" value="P:methylation"/>
    <property type="evidence" value="ECO:0007669"/>
    <property type="project" value="UniProtKB-KW"/>
</dbReference>
<evidence type="ECO:0000259" key="7">
    <source>
        <dbReference type="Pfam" id="PF17827"/>
    </source>
</evidence>
<dbReference type="EMBL" id="BARS01027399">
    <property type="protein sequence ID" value="GAG11493.1"/>
    <property type="molecule type" value="Genomic_DNA"/>
</dbReference>
<evidence type="ECO:0000256" key="3">
    <source>
        <dbReference type="ARBA" id="ARBA00022679"/>
    </source>
</evidence>
<dbReference type="Gene3D" id="1.10.8.10">
    <property type="entry name" value="DNA helicase RuvA subunit, C-terminal domain"/>
    <property type="match status" value="1"/>
</dbReference>
<proteinExistence type="predicted"/>
<dbReference type="GO" id="GO:0003676">
    <property type="term" value="F:nucleic acid binding"/>
    <property type="evidence" value="ECO:0007669"/>
    <property type="project" value="InterPro"/>
</dbReference>
<dbReference type="Gene3D" id="3.40.50.150">
    <property type="entry name" value="Vaccinia Virus protein VP39"/>
    <property type="match status" value="1"/>
</dbReference>
<dbReference type="Pfam" id="PF05175">
    <property type="entry name" value="MTS"/>
    <property type="match status" value="1"/>
</dbReference>
<dbReference type="NCBIfam" id="TIGR00536">
    <property type="entry name" value="hemK_fam"/>
    <property type="match status" value="1"/>
</dbReference>
<sequence length="239" mass="26380">MTAGAWTIGKLIQWTQDYFAGKGIASPRLEAEILLAHALGLKRIELYTGYNRAVPEEKRAGFRDMVRRRARHCPTAYIVGRREFMSLEFRITPDVLVPRPETEFLVEGVLERAPDRSAELLIADIGTGSGCICVSLATRLGKARFIATDISEAALAVARENAERHGVAGRITFLKGDMLEPLAKKGFEGGINFLLSNPPYVSEEEWPGLMPEVRDYEPKVALLASGGDALRYYRAIADG</sequence>
<evidence type="ECO:0000256" key="5">
    <source>
        <dbReference type="ARBA" id="ARBA00048391"/>
    </source>
</evidence>
<evidence type="ECO:0000256" key="2">
    <source>
        <dbReference type="ARBA" id="ARBA00022603"/>
    </source>
</evidence>
<evidence type="ECO:0000259" key="6">
    <source>
        <dbReference type="Pfam" id="PF05175"/>
    </source>
</evidence>
<protein>
    <recommendedName>
        <fullName evidence="1">peptide chain release factor N(5)-glutamine methyltransferase</fullName>
        <ecNumber evidence="1">2.1.1.297</ecNumber>
    </recommendedName>
</protein>
<dbReference type="InterPro" id="IPR004556">
    <property type="entry name" value="HemK-like"/>
</dbReference>
<evidence type="ECO:0000256" key="1">
    <source>
        <dbReference type="ARBA" id="ARBA00012771"/>
    </source>
</evidence>
<dbReference type="InterPro" id="IPR019874">
    <property type="entry name" value="RF_methyltr_PrmC"/>
</dbReference>
<dbReference type="SUPFAM" id="SSF53335">
    <property type="entry name" value="S-adenosyl-L-methionine-dependent methyltransferases"/>
    <property type="match status" value="1"/>
</dbReference>
<comment type="caution">
    <text evidence="8">The sequence shown here is derived from an EMBL/GenBank/DDBJ whole genome shotgun (WGS) entry which is preliminary data.</text>
</comment>
<dbReference type="InterPro" id="IPR040758">
    <property type="entry name" value="PrmC_N"/>
</dbReference>
<name>X0VGD2_9ZZZZ</name>
<organism evidence="8">
    <name type="scientific">marine sediment metagenome</name>
    <dbReference type="NCBI Taxonomy" id="412755"/>
    <lineage>
        <taxon>unclassified sequences</taxon>
        <taxon>metagenomes</taxon>
        <taxon>ecological metagenomes</taxon>
    </lineage>
</organism>
<keyword evidence="2" id="KW-0489">Methyltransferase</keyword>
<dbReference type="InterPro" id="IPR029063">
    <property type="entry name" value="SAM-dependent_MTases_sf"/>
</dbReference>
<dbReference type="InterPro" id="IPR002052">
    <property type="entry name" value="DNA_methylase_N6_adenine_CS"/>
</dbReference>
<comment type="catalytic activity">
    <reaction evidence="5">
        <text>L-glutaminyl-[peptide chain release factor] + S-adenosyl-L-methionine = N(5)-methyl-L-glutaminyl-[peptide chain release factor] + S-adenosyl-L-homocysteine + H(+)</text>
        <dbReference type="Rhea" id="RHEA:42896"/>
        <dbReference type="Rhea" id="RHEA-COMP:10271"/>
        <dbReference type="Rhea" id="RHEA-COMP:10272"/>
        <dbReference type="ChEBI" id="CHEBI:15378"/>
        <dbReference type="ChEBI" id="CHEBI:30011"/>
        <dbReference type="ChEBI" id="CHEBI:57856"/>
        <dbReference type="ChEBI" id="CHEBI:59789"/>
        <dbReference type="ChEBI" id="CHEBI:61891"/>
        <dbReference type="EC" id="2.1.1.297"/>
    </reaction>
</comment>
<dbReference type="PANTHER" id="PTHR18895">
    <property type="entry name" value="HEMK METHYLTRANSFERASE"/>
    <property type="match status" value="1"/>
</dbReference>
<dbReference type="InterPro" id="IPR007848">
    <property type="entry name" value="Small_mtfrase_dom"/>
</dbReference>
<dbReference type="NCBIfam" id="TIGR03534">
    <property type="entry name" value="RF_mod_PrmC"/>
    <property type="match status" value="1"/>
</dbReference>
<evidence type="ECO:0000313" key="8">
    <source>
        <dbReference type="EMBL" id="GAG11493.1"/>
    </source>
</evidence>
<keyword evidence="3" id="KW-0808">Transferase</keyword>
<dbReference type="InterPro" id="IPR050320">
    <property type="entry name" value="N5-glutamine_MTase"/>
</dbReference>
<keyword evidence="4" id="KW-0949">S-adenosyl-L-methionine</keyword>
<dbReference type="GO" id="GO:0102559">
    <property type="term" value="F:peptide chain release factor N(5)-glutamine methyltransferase activity"/>
    <property type="evidence" value="ECO:0007669"/>
    <property type="project" value="UniProtKB-EC"/>
</dbReference>
<reference evidence="8" key="1">
    <citation type="journal article" date="2014" name="Front. Microbiol.">
        <title>High frequency of phylogenetically diverse reductive dehalogenase-homologous genes in deep subseafloor sedimentary metagenomes.</title>
        <authorList>
            <person name="Kawai M."/>
            <person name="Futagami T."/>
            <person name="Toyoda A."/>
            <person name="Takaki Y."/>
            <person name="Nishi S."/>
            <person name="Hori S."/>
            <person name="Arai W."/>
            <person name="Tsubouchi T."/>
            <person name="Morono Y."/>
            <person name="Uchiyama I."/>
            <person name="Ito T."/>
            <person name="Fujiyama A."/>
            <person name="Inagaki F."/>
            <person name="Takami H."/>
        </authorList>
    </citation>
    <scope>NUCLEOTIDE SEQUENCE</scope>
    <source>
        <strain evidence="8">Expedition CK06-06</strain>
    </source>
</reference>